<sequence>MRFLGVDPSTKTGFVVIDEHGQVLREKEITGIGSVDPKRMRTMIVDLMAHIQKGDVIAIEGFGFKSQQAVQNGGIGWGIRMALDARKIPYIEVAPNALKKYVGVTGWTGEKGNKKRLTGPQKKKAVKEGVYSHYGYTHKSDNVIDAFVLSQIAKDAWELINEDLLPLNDRVMPEYQNEVLNTILKGAI</sequence>
<comment type="caution">
    <text evidence="1">The sequence shown here is derived from an EMBL/GenBank/DDBJ whole genome shotgun (WGS) entry which is preliminary data.</text>
</comment>
<dbReference type="EMBL" id="RZTZ01000001">
    <property type="protein sequence ID" value="RVT67679.1"/>
    <property type="molecule type" value="Genomic_DNA"/>
</dbReference>
<reference evidence="1 2" key="1">
    <citation type="submission" date="2019-01" db="EMBL/GenBank/DDBJ databases">
        <title>Bacillus sp. M5HDSG1-1, whole genome shotgun sequence.</title>
        <authorList>
            <person name="Tuo L."/>
        </authorList>
    </citation>
    <scope>NUCLEOTIDE SEQUENCE [LARGE SCALE GENOMIC DNA]</scope>
    <source>
        <strain evidence="1 2">M5HDSG1-1</strain>
    </source>
</reference>
<dbReference type="Gene3D" id="3.30.420.10">
    <property type="entry name" value="Ribonuclease H-like superfamily/Ribonuclease H"/>
    <property type="match status" value="1"/>
</dbReference>
<dbReference type="SUPFAM" id="SSF53098">
    <property type="entry name" value="Ribonuclease H-like"/>
    <property type="match status" value="1"/>
</dbReference>
<dbReference type="InterPro" id="IPR012337">
    <property type="entry name" value="RNaseH-like_sf"/>
</dbReference>
<name>A0A437KHR5_9BACI</name>
<evidence type="ECO:0000313" key="1">
    <source>
        <dbReference type="EMBL" id="RVT67679.1"/>
    </source>
</evidence>
<keyword evidence="2" id="KW-1185">Reference proteome</keyword>
<evidence type="ECO:0000313" key="2">
    <source>
        <dbReference type="Proteomes" id="UP000288024"/>
    </source>
</evidence>
<protein>
    <recommendedName>
        <fullName evidence="3">Holliday junction resolvase RuvC</fullName>
    </recommendedName>
</protein>
<dbReference type="AlphaFoldDB" id="A0A437KHR5"/>
<proteinExistence type="predicted"/>
<dbReference type="RefSeq" id="WP_127736257.1">
    <property type="nucleotide sequence ID" value="NZ_RZTZ01000001.1"/>
</dbReference>
<dbReference type="InterPro" id="IPR036397">
    <property type="entry name" value="RNaseH_sf"/>
</dbReference>
<accession>A0A437KHR5</accession>
<organism evidence="1 2">
    <name type="scientific">Niallia taxi</name>
    <dbReference type="NCBI Taxonomy" id="2499688"/>
    <lineage>
        <taxon>Bacteria</taxon>
        <taxon>Bacillati</taxon>
        <taxon>Bacillota</taxon>
        <taxon>Bacilli</taxon>
        <taxon>Bacillales</taxon>
        <taxon>Bacillaceae</taxon>
        <taxon>Niallia</taxon>
    </lineage>
</organism>
<dbReference type="Proteomes" id="UP000288024">
    <property type="component" value="Unassembled WGS sequence"/>
</dbReference>
<evidence type="ECO:0008006" key="3">
    <source>
        <dbReference type="Google" id="ProtNLM"/>
    </source>
</evidence>
<dbReference type="GO" id="GO:0003676">
    <property type="term" value="F:nucleic acid binding"/>
    <property type="evidence" value="ECO:0007669"/>
    <property type="project" value="InterPro"/>
</dbReference>
<gene>
    <name evidence="1" type="ORF">EM808_04170</name>
</gene>